<name>A0A1T5APA6_9FLAO</name>
<dbReference type="AlphaFoldDB" id="A0A1T5APA6"/>
<dbReference type="GO" id="GO:0008967">
    <property type="term" value="F:phosphoglycolate phosphatase activity"/>
    <property type="evidence" value="ECO:0007669"/>
    <property type="project" value="UniProtKB-EC"/>
</dbReference>
<keyword evidence="6" id="KW-1185">Reference proteome</keyword>
<evidence type="ECO:0000256" key="1">
    <source>
        <dbReference type="ARBA" id="ARBA00000830"/>
    </source>
</evidence>
<dbReference type="Gene3D" id="3.40.50.1000">
    <property type="entry name" value="HAD superfamily/HAD-like"/>
    <property type="match status" value="1"/>
</dbReference>
<protein>
    <recommendedName>
        <fullName evidence="4">phosphoglycolate phosphatase</fullName>
        <ecNumber evidence="4">3.1.3.18</ecNumber>
    </recommendedName>
</protein>
<evidence type="ECO:0000256" key="3">
    <source>
        <dbReference type="ARBA" id="ARBA00006171"/>
    </source>
</evidence>
<dbReference type="GO" id="GO:0006281">
    <property type="term" value="P:DNA repair"/>
    <property type="evidence" value="ECO:0007669"/>
    <property type="project" value="TreeGrafter"/>
</dbReference>
<dbReference type="SFLD" id="SFLDS00003">
    <property type="entry name" value="Haloacid_Dehalogenase"/>
    <property type="match status" value="1"/>
</dbReference>
<dbReference type="STRING" id="241145.SAMN05660776_0751"/>
<dbReference type="InterPro" id="IPR036412">
    <property type="entry name" value="HAD-like_sf"/>
</dbReference>
<dbReference type="InterPro" id="IPR050155">
    <property type="entry name" value="HAD-like_hydrolase_sf"/>
</dbReference>
<dbReference type="GO" id="GO:0005829">
    <property type="term" value="C:cytosol"/>
    <property type="evidence" value="ECO:0007669"/>
    <property type="project" value="TreeGrafter"/>
</dbReference>
<evidence type="ECO:0000313" key="6">
    <source>
        <dbReference type="Proteomes" id="UP000190230"/>
    </source>
</evidence>
<dbReference type="Gene3D" id="1.10.150.240">
    <property type="entry name" value="Putative phosphatase, domain 2"/>
    <property type="match status" value="1"/>
</dbReference>
<dbReference type="SFLD" id="SFLDG01129">
    <property type="entry name" value="C1.5:_HAD__Beta-PGM__Phosphata"/>
    <property type="match status" value="1"/>
</dbReference>
<dbReference type="Proteomes" id="UP000190230">
    <property type="component" value="Unassembled WGS sequence"/>
</dbReference>
<accession>A0A1T5APA6</accession>
<comment type="similarity">
    <text evidence="3">Belongs to the HAD-like hydrolase superfamily. CbbY/CbbZ/Gph/YieH family.</text>
</comment>
<dbReference type="EC" id="3.1.3.18" evidence="4"/>
<comment type="pathway">
    <text evidence="2">Organic acid metabolism; glycolate biosynthesis; glycolate from 2-phosphoglycolate: step 1/1.</text>
</comment>
<dbReference type="Pfam" id="PF13419">
    <property type="entry name" value="HAD_2"/>
    <property type="match status" value="1"/>
</dbReference>
<sequence>MINIINKLAILWDFDGVILDSMPVREYGFKKVLEKYPTREVNLLLDFHKVNGGLSRYVKFRYFFKEIRKEDVSEEKLSNLAKSYSDIMRKKLVSKNNLILETINFIKENKSNFNMHIVSGSDNNELNFLCDKLIISQYFKSIEGSPTPKIELVRSLIKRYGYAPENICLIGDSMNDFEAANLNSIDFYGYNNPDLKNLNAVYIKSFT</sequence>
<evidence type="ECO:0000256" key="2">
    <source>
        <dbReference type="ARBA" id="ARBA00004818"/>
    </source>
</evidence>
<organism evidence="5 6">
    <name type="scientific">Salegentibacter holothuriorum</name>
    <dbReference type="NCBI Taxonomy" id="241145"/>
    <lineage>
        <taxon>Bacteria</taxon>
        <taxon>Pseudomonadati</taxon>
        <taxon>Bacteroidota</taxon>
        <taxon>Flavobacteriia</taxon>
        <taxon>Flavobacteriales</taxon>
        <taxon>Flavobacteriaceae</taxon>
        <taxon>Salegentibacter</taxon>
    </lineage>
</organism>
<proteinExistence type="inferred from homology"/>
<evidence type="ECO:0000256" key="4">
    <source>
        <dbReference type="ARBA" id="ARBA00013078"/>
    </source>
</evidence>
<evidence type="ECO:0000313" key="5">
    <source>
        <dbReference type="EMBL" id="SKB36657.1"/>
    </source>
</evidence>
<dbReference type="PANTHER" id="PTHR43434">
    <property type="entry name" value="PHOSPHOGLYCOLATE PHOSPHATASE"/>
    <property type="match status" value="1"/>
</dbReference>
<dbReference type="SUPFAM" id="SSF56784">
    <property type="entry name" value="HAD-like"/>
    <property type="match status" value="1"/>
</dbReference>
<dbReference type="InterPro" id="IPR041492">
    <property type="entry name" value="HAD_2"/>
</dbReference>
<dbReference type="EMBL" id="FUYY01000001">
    <property type="protein sequence ID" value="SKB36657.1"/>
    <property type="molecule type" value="Genomic_DNA"/>
</dbReference>
<gene>
    <name evidence="5" type="ORF">SAMN05660776_0751</name>
</gene>
<dbReference type="InterPro" id="IPR023198">
    <property type="entry name" value="PGP-like_dom2"/>
</dbReference>
<dbReference type="InterPro" id="IPR023214">
    <property type="entry name" value="HAD_sf"/>
</dbReference>
<dbReference type="RefSeq" id="WP_079719348.1">
    <property type="nucleotide sequence ID" value="NZ_FUYY01000001.1"/>
</dbReference>
<reference evidence="6" key="1">
    <citation type="submission" date="2017-02" db="EMBL/GenBank/DDBJ databases">
        <authorList>
            <person name="Varghese N."/>
            <person name="Submissions S."/>
        </authorList>
    </citation>
    <scope>NUCLEOTIDE SEQUENCE [LARGE SCALE GENOMIC DNA]</scope>
    <source>
        <strain evidence="6">DSM 23405</strain>
    </source>
</reference>
<dbReference type="PANTHER" id="PTHR43434:SF1">
    <property type="entry name" value="PHOSPHOGLYCOLATE PHOSPHATASE"/>
    <property type="match status" value="1"/>
</dbReference>
<dbReference type="OrthoDB" id="9807630at2"/>
<comment type="catalytic activity">
    <reaction evidence="1">
        <text>2-phosphoglycolate + H2O = glycolate + phosphate</text>
        <dbReference type="Rhea" id="RHEA:14369"/>
        <dbReference type="ChEBI" id="CHEBI:15377"/>
        <dbReference type="ChEBI" id="CHEBI:29805"/>
        <dbReference type="ChEBI" id="CHEBI:43474"/>
        <dbReference type="ChEBI" id="CHEBI:58033"/>
        <dbReference type="EC" id="3.1.3.18"/>
    </reaction>
</comment>